<dbReference type="InterPro" id="IPR044492">
    <property type="entry name" value="P_typ_ATPase_HD_dom"/>
</dbReference>
<evidence type="ECO:0000256" key="11">
    <source>
        <dbReference type="ARBA" id="ARBA00022842"/>
    </source>
</evidence>
<keyword evidence="5" id="KW-0109">Calcium transport</keyword>
<feature type="transmembrane region" description="Helical" evidence="17">
    <location>
        <begin position="439"/>
        <end position="465"/>
    </location>
</feature>
<dbReference type="SMART" id="SM00831">
    <property type="entry name" value="Cation_ATPase_N"/>
    <property type="match status" value="1"/>
</dbReference>
<evidence type="ECO:0000313" key="20">
    <source>
        <dbReference type="Proteomes" id="UP000824890"/>
    </source>
</evidence>
<dbReference type="SFLD" id="SFLDF00027">
    <property type="entry name" value="p-type_atpase"/>
    <property type="match status" value="1"/>
</dbReference>
<dbReference type="Gene3D" id="2.70.150.10">
    <property type="entry name" value="Calcium-transporting ATPase, cytoplasmic transduction domain A"/>
    <property type="match status" value="1"/>
</dbReference>
<evidence type="ECO:0000313" key="19">
    <source>
        <dbReference type="EMBL" id="KAH0941076.1"/>
    </source>
</evidence>
<evidence type="ECO:0000256" key="3">
    <source>
        <dbReference type="ARBA" id="ARBA00012790"/>
    </source>
</evidence>
<dbReference type="InterPro" id="IPR004014">
    <property type="entry name" value="ATPase_P-typ_cation-transptr_N"/>
</dbReference>
<sequence length="1133" mass="123934">FRKSVFETSTVCLECGAISPAIAMSGPFKNSPRGEDKDVEAGTSTFTDYEYEDSPFDITTTKNAPVERLRRWRQAALVLNASRRFRYTLDLKREEDKKRMLRKMRAHAQAIRAAHLFKAAASRVNGITSSPPTPGGGDFGIGQEQIISISRDHNIGSLQELGGVKGLSGLLKTNLEKGIHGDDDDISKRKFAFGSNTYPQKKGRSFWRFVWEASQDLTLIILIVAAVASLALGIKTEGIEKGWYDGISIAFAVLLVIVVTATSDYRQSLQFQNLNEEKRNIHLEVTRGGRRVEISIYDIVVPADGVLVAGHSFAVDESSMTGESKIVHKNSAKNPFLMSGCKVADGHGTMLVTGVGVNTEWGLLMASISEDNGGETPLQVRLNGVATFIGIVGLTVAGVVLFVLVVRYFTGHTKDANGAPQFVGGTTKFDHVLDDLVKIITVAVTIVVVAVPEGLPLAVTLTLAYSMRKMMADKALVRRLSACETMGSATTICSDKTGTLTLNEMTVVECYAGFQKMDPPDSSSKLPPAFTCKLVEGIAHNTTGSVFLSESGEIQVSGSPTERAILNWAIKLGMNFDALRSESSAIHFFPFNSEQKRGGVAVKSYSNKVLIQFQPDSSVHVHWKGAAEIVLGSCTHYMDENESLVDMSGEKVGNCVSLCRAIVCTKGLPYHCLDLGPFSYCKPNSFLMAELKNDINDMAARSLRCVAIAFRTLEADKIPTDEEQLSRWVLPDDDLVLLAIVGIKDPCRPGVKNSVLLCQQAGVKVRMVTGDNIQTAKAIALECGILASDSDASEPNLIEGKVFRSYSEEERDRISEEISVMGRSSPNDKLLLVQSLKRRGHVVAVTGDGTNDAPALHEADIGLSMGIQGTEVAKEKSDIIILDDNFESVVKVVRWGRSVYANIQKFIQFQLTVNVAALVINVVAAISSGDVPLTAVQLLWVNLIMDTLGALALATEPPTDHLMDRDPVGRREPLITNIMWRNLLVQAMYQVTVLLVLNFRGISILHLKSNPNPERVKNTVIFNAFVICQIFNEFNARKPDEINIFKGVLRNHLFVGIICVTVVLQVVIVEFLGTFASTIKLDWEMWLVSIGIGSIRFTNGWPLAVIGKCIPVPETPVSQYFRINRWRRNSSGN</sequence>
<dbReference type="EMBL" id="JAGKQM010000001">
    <property type="protein sequence ID" value="KAH0941076.1"/>
    <property type="molecule type" value="Genomic_DNA"/>
</dbReference>
<comment type="caution">
    <text evidence="19">The sequence shown here is derived from an EMBL/GenBank/DDBJ whole genome shotgun (WGS) entry which is preliminary data.</text>
</comment>
<dbReference type="InterPro" id="IPR008250">
    <property type="entry name" value="ATPase_P-typ_transduc_dom_A_sf"/>
</dbReference>
<feature type="transmembrane region" description="Helical" evidence="17">
    <location>
        <begin position="906"/>
        <end position="926"/>
    </location>
</feature>
<keyword evidence="10" id="KW-0067">ATP-binding</keyword>
<dbReference type="NCBIfam" id="TIGR01517">
    <property type="entry name" value="ATPase-IIB_Ca"/>
    <property type="match status" value="1"/>
</dbReference>
<evidence type="ECO:0000256" key="9">
    <source>
        <dbReference type="ARBA" id="ARBA00022837"/>
    </source>
</evidence>
<evidence type="ECO:0000256" key="17">
    <source>
        <dbReference type="SAM" id="Phobius"/>
    </source>
</evidence>
<reference evidence="19 20" key="1">
    <citation type="submission" date="2021-05" db="EMBL/GenBank/DDBJ databases">
        <title>Genome Assembly of Synthetic Allotetraploid Brassica napus Reveals Homoeologous Exchanges between Subgenomes.</title>
        <authorList>
            <person name="Davis J.T."/>
        </authorList>
    </citation>
    <scope>NUCLEOTIDE SEQUENCE [LARGE SCALE GENOMIC DNA]</scope>
    <source>
        <strain evidence="20">cv. Da-Ae</strain>
        <tissue evidence="19">Seedling</tissue>
    </source>
</reference>
<keyword evidence="11" id="KW-0460">Magnesium</keyword>
<evidence type="ECO:0000256" key="13">
    <source>
        <dbReference type="ARBA" id="ARBA00022989"/>
    </source>
</evidence>
<evidence type="ECO:0000256" key="12">
    <source>
        <dbReference type="ARBA" id="ARBA00022860"/>
    </source>
</evidence>
<dbReference type="PRINTS" id="PR00121">
    <property type="entry name" value="NAKATPASE"/>
</dbReference>
<keyword evidence="14" id="KW-0406">Ion transport</keyword>
<dbReference type="InterPro" id="IPR024750">
    <property type="entry name" value="Ca_ATPase_N_dom"/>
</dbReference>
<dbReference type="Pfam" id="PF00122">
    <property type="entry name" value="E1-E2_ATPase"/>
    <property type="match status" value="1"/>
</dbReference>
<evidence type="ECO:0000259" key="18">
    <source>
        <dbReference type="SMART" id="SM00831"/>
    </source>
</evidence>
<evidence type="ECO:0000256" key="16">
    <source>
        <dbReference type="ARBA" id="ARBA00048694"/>
    </source>
</evidence>
<dbReference type="InterPro" id="IPR023299">
    <property type="entry name" value="ATPase_P-typ_cyto_dom_N"/>
</dbReference>
<feature type="domain" description="Cation-transporting P-type ATPase N-terminal" evidence="18">
    <location>
        <begin position="163"/>
        <end position="234"/>
    </location>
</feature>
<evidence type="ECO:0000256" key="6">
    <source>
        <dbReference type="ARBA" id="ARBA00022692"/>
    </source>
</evidence>
<evidence type="ECO:0000256" key="10">
    <source>
        <dbReference type="ARBA" id="ARBA00022840"/>
    </source>
</evidence>
<dbReference type="SUPFAM" id="SSF81653">
    <property type="entry name" value="Calcium ATPase, transduction domain A"/>
    <property type="match status" value="1"/>
</dbReference>
<dbReference type="PROSITE" id="PS00154">
    <property type="entry name" value="ATPASE_E1_E2"/>
    <property type="match status" value="1"/>
</dbReference>
<dbReference type="Gene3D" id="1.20.5.170">
    <property type="match status" value="1"/>
</dbReference>
<comment type="subcellular location">
    <subcellularLocation>
        <location evidence="1">Membrane</location>
        <topology evidence="1">Multi-pass membrane protein</topology>
    </subcellularLocation>
</comment>
<feature type="non-terminal residue" evidence="19">
    <location>
        <position position="1"/>
    </location>
</feature>
<dbReference type="InterPro" id="IPR059000">
    <property type="entry name" value="ATPase_P-type_domA"/>
</dbReference>
<dbReference type="Pfam" id="PF00689">
    <property type="entry name" value="Cation_ATPase_C"/>
    <property type="match status" value="1"/>
</dbReference>
<keyword evidence="20" id="KW-1185">Reference proteome</keyword>
<comment type="catalytic activity">
    <reaction evidence="16">
        <text>Ca(2+)(in) + ATP + H2O = Ca(2+)(out) + ADP + phosphate + H(+)</text>
        <dbReference type="Rhea" id="RHEA:18105"/>
        <dbReference type="ChEBI" id="CHEBI:15377"/>
        <dbReference type="ChEBI" id="CHEBI:15378"/>
        <dbReference type="ChEBI" id="CHEBI:29108"/>
        <dbReference type="ChEBI" id="CHEBI:30616"/>
        <dbReference type="ChEBI" id="CHEBI:43474"/>
        <dbReference type="ChEBI" id="CHEBI:456216"/>
        <dbReference type="EC" id="7.2.2.10"/>
    </reaction>
</comment>
<feature type="transmembrane region" description="Helical" evidence="17">
    <location>
        <begin position="938"/>
        <end position="955"/>
    </location>
</feature>
<feature type="transmembrane region" description="Helical" evidence="17">
    <location>
        <begin position="217"/>
        <end position="234"/>
    </location>
</feature>
<keyword evidence="9" id="KW-0106">Calcium</keyword>
<dbReference type="Pfam" id="PF00690">
    <property type="entry name" value="Cation_ATPase_N"/>
    <property type="match status" value="1"/>
</dbReference>
<dbReference type="PRINTS" id="PR00119">
    <property type="entry name" value="CATATPASE"/>
</dbReference>
<dbReference type="Pfam" id="PF12515">
    <property type="entry name" value="CaATP_NAI"/>
    <property type="match status" value="1"/>
</dbReference>
<feature type="transmembrane region" description="Helical" evidence="17">
    <location>
        <begin position="1053"/>
        <end position="1076"/>
    </location>
</feature>
<protein>
    <recommendedName>
        <fullName evidence="3">P-type Ca(2+) transporter</fullName>
        <ecNumber evidence="3">7.2.2.10</ecNumber>
    </recommendedName>
</protein>
<dbReference type="SFLD" id="SFLDS00003">
    <property type="entry name" value="Haloacid_Dehalogenase"/>
    <property type="match status" value="1"/>
</dbReference>
<dbReference type="Gene3D" id="3.40.1110.10">
    <property type="entry name" value="Calcium-transporting ATPase, cytoplasmic domain N"/>
    <property type="match status" value="1"/>
</dbReference>
<dbReference type="InterPro" id="IPR006408">
    <property type="entry name" value="P-type_ATPase_IIB"/>
</dbReference>
<feature type="transmembrane region" description="Helical" evidence="17">
    <location>
        <begin position="246"/>
        <end position="265"/>
    </location>
</feature>
<dbReference type="SUPFAM" id="SSF81660">
    <property type="entry name" value="Metal cation-transporting ATPase, ATP-binding domain N"/>
    <property type="match status" value="1"/>
</dbReference>
<keyword evidence="4" id="KW-0813">Transport</keyword>
<keyword evidence="7" id="KW-0479">Metal-binding</keyword>
<evidence type="ECO:0000256" key="8">
    <source>
        <dbReference type="ARBA" id="ARBA00022741"/>
    </source>
</evidence>
<evidence type="ECO:0000256" key="14">
    <source>
        <dbReference type="ARBA" id="ARBA00023065"/>
    </source>
</evidence>
<evidence type="ECO:0000256" key="2">
    <source>
        <dbReference type="ARBA" id="ARBA00006124"/>
    </source>
</evidence>
<dbReference type="Gene3D" id="1.20.1110.10">
    <property type="entry name" value="Calcium-transporting ATPase, transmembrane domain"/>
    <property type="match status" value="2"/>
</dbReference>
<evidence type="ECO:0000256" key="4">
    <source>
        <dbReference type="ARBA" id="ARBA00022448"/>
    </source>
</evidence>
<dbReference type="InterPro" id="IPR018303">
    <property type="entry name" value="ATPase_P-typ_P_site"/>
</dbReference>
<dbReference type="SUPFAM" id="SSF56784">
    <property type="entry name" value="HAD-like"/>
    <property type="match status" value="1"/>
</dbReference>
<keyword evidence="13 17" id="KW-1133">Transmembrane helix</keyword>
<dbReference type="EC" id="7.2.2.10" evidence="3"/>
<name>A0ABQ8EKC3_BRANA</name>
<dbReference type="NCBIfam" id="TIGR01494">
    <property type="entry name" value="ATPase_P-type"/>
    <property type="match status" value="2"/>
</dbReference>
<organism evidence="19 20">
    <name type="scientific">Brassica napus</name>
    <name type="common">Rape</name>
    <dbReference type="NCBI Taxonomy" id="3708"/>
    <lineage>
        <taxon>Eukaryota</taxon>
        <taxon>Viridiplantae</taxon>
        <taxon>Streptophyta</taxon>
        <taxon>Embryophyta</taxon>
        <taxon>Tracheophyta</taxon>
        <taxon>Spermatophyta</taxon>
        <taxon>Magnoliopsida</taxon>
        <taxon>eudicotyledons</taxon>
        <taxon>Gunneridae</taxon>
        <taxon>Pentapetalae</taxon>
        <taxon>rosids</taxon>
        <taxon>malvids</taxon>
        <taxon>Brassicales</taxon>
        <taxon>Brassicaceae</taxon>
        <taxon>Brassiceae</taxon>
        <taxon>Brassica</taxon>
    </lineage>
</organism>
<dbReference type="Proteomes" id="UP000824890">
    <property type="component" value="Unassembled WGS sequence"/>
</dbReference>
<dbReference type="CDD" id="cd02081">
    <property type="entry name" value="P-type_ATPase_Ca_PMCA-like"/>
    <property type="match status" value="1"/>
</dbReference>
<dbReference type="InterPro" id="IPR006068">
    <property type="entry name" value="ATPase_P-typ_cation-transptr_C"/>
</dbReference>
<evidence type="ECO:0000256" key="7">
    <source>
        <dbReference type="ARBA" id="ARBA00022723"/>
    </source>
</evidence>
<dbReference type="SUPFAM" id="SSF81665">
    <property type="entry name" value="Calcium ATPase, transmembrane domain M"/>
    <property type="match status" value="1"/>
</dbReference>
<gene>
    <name evidence="19" type="ORF">HID58_000713</name>
</gene>
<keyword evidence="12" id="KW-0112">Calmodulin-binding</keyword>
<comment type="similarity">
    <text evidence="2">Belongs to the cation transport ATPase (P-type) (TC 3.A.3) family. Type IIB subfamily.</text>
</comment>
<dbReference type="Pfam" id="PF00702">
    <property type="entry name" value="Hydrolase"/>
    <property type="match status" value="1"/>
</dbReference>
<evidence type="ECO:0000256" key="15">
    <source>
        <dbReference type="ARBA" id="ARBA00023136"/>
    </source>
</evidence>
<evidence type="ECO:0000256" key="1">
    <source>
        <dbReference type="ARBA" id="ARBA00004141"/>
    </source>
</evidence>
<accession>A0ABQ8EKC3</accession>
<proteinExistence type="inferred from homology"/>
<dbReference type="SFLD" id="SFLDG00002">
    <property type="entry name" value="C1.7:_P-type_atpase_like"/>
    <property type="match status" value="1"/>
</dbReference>
<feature type="transmembrane region" description="Helical" evidence="17">
    <location>
        <begin position="385"/>
        <end position="409"/>
    </location>
</feature>
<dbReference type="InterPro" id="IPR036412">
    <property type="entry name" value="HAD-like_sf"/>
</dbReference>
<dbReference type="InterPro" id="IPR001757">
    <property type="entry name" value="P_typ_ATPase"/>
</dbReference>
<keyword evidence="8" id="KW-0547">Nucleotide-binding</keyword>
<evidence type="ECO:0000256" key="5">
    <source>
        <dbReference type="ARBA" id="ARBA00022568"/>
    </source>
</evidence>
<dbReference type="Pfam" id="PF13246">
    <property type="entry name" value="Cation_ATPase"/>
    <property type="match status" value="1"/>
</dbReference>
<keyword evidence="6 17" id="KW-0812">Transmembrane</keyword>
<dbReference type="PANTHER" id="PTHR24093">
    <property type="entry name" value="CATION TRANSPORTING ATPASE"/>
    <property type="match status" value="1"/>
</dbReference>
<dbReference type="PANTHER" id="PTHR24093:SF522">
    <property type="entry name" value="CALCIUM-TRANSPORTING ATPASE"/>
    <property type="match status" value="1"/>
</dbReference>
<dbReference type="InterPro" id="IPR023298">
    <property type="entry name" value="ATPase_P-typ_TM_dom_sf"/>
</dbReference>
<keyword evidence="15 17" id="KW-0472">Membrane</keyword>